<dbReference type="CDD" id="cd14798">
    <property type="entry name" value="RX-CC_like"/>
    <property type="match status" value="1"/>
</dbReference>
<dbReference type="Pfam" id="PF00931">
    <property type="entry name" value="NB-ARC"/>
    <property type="match status" value="1"/>
</dbReference>
<dbReference type="PANTHER" id="PTHR36766">
    <property type="entry name" value="PLANT BROAD-SPECTRUM MILDEW RESISTANCE PROTEIN RPW8"/>
    <property type="match status" value="1"/>
</dbReference>
<dbReference type="InterPro" id="IPR036388">
    <property type="entry name" value="WH-like_DNA-bd_sf"/>
</dbReference>
<evidence type="ECO:0000256" key="6">
    <source>
        <dbReference type="SAM" id="Coils"/>
    </source>
</evidence>
<reference evidence="11 12" key="1">
    <citation type="journal article" date="2023" name="G3 (Bethesda)">
        <title>A haplotype-resolved chromosome-scale genome for Quercus rubra L. provides insights into the genetics of adaptive traits for red oak species.</title>
        <authorList>
            <person name="Kapoor B."/>
            <person name="Jenkins J."/>
            <person name="Schmutz J."/>
            <person name="Zhebentyayeva T."/>
            <person name="Kuelheim C."/>
            <person name="Coggeshall M."/>
            <person name="Heim C."/>
            <person name="Lasky J.R."/>
            <person name="Leites L."/>
            <person name="Islam-Faridi N."/>
            <person name="Romero-Severson J."/>
            <person name="DeLeo V.L."/>
            <person name="Lucas S.M."/>
            <person name="Lazic D."/>
            <person name="Gailing O."/>
            <person name="Carlson J."/>
            <person name="Staton M."/>
        </authorList>
    </citation>
    <scope>NUCLEOTIDE SEQUENCE [LARGE SCALE GENOMIC DNA]</scope>
    <source>
        <strain evidence="11">Pseudo-F2</strain>
    </source>
</reference>
<dbReference type="GO" id="GO:0005524">
    <property type="term" value="F:ATP binding"/>
    <property type="evidence" value="ECO:0007669"/>
    <property type="project" value="UniProtKB-KW"/>
</dbReference>
<evidence type="ECO:0000256" key="5">
    <source>
        <dbReference type="ARBA" id="ARBA00022840"/>
    </source>
</evidence>
<protein>
    <recommendedName>
        <fullName evidence="13">CC-NBS-LRR protein</fullName>
    </recommendedName>
</protein>
<keyword evidence="3" id="KW-0547">Nucleotide-binding</keyword>
<dbReference type="Pfam" id="PF18052">
    <property type="entry name" value="Rx_N"/>
    <property type="match status" value="1"/>
</dbReference>
<dbReference type="SUPFAM" id="SSF52058">
    <property type="entry name" value="L domain-like"/>
    <property type="match status" value="1"/>
</dbReference>
<organism evidence="11 12">
    <name type="scientific">Quercus rubra</name>
    <name type="common">Northern red oak</name>
    <name type="synonym">Quercus borealis</name>
    <dbReference type="NCBI Taxonomy" id="3512"/>
    <lineage>
        <taxon>Eukaryota</taxon>
        <taxon>Viridiplantae</taxon>
        <taxon>Streptophyta</taxon>
        <taxon>Embryophyta</taxon>
        <taxon>Tracheophyta</taxon>
        <taxon>Spermatophyta</taxon>
        <taxon>Magnoliopsida</taxon>
        <taxon>eudicotyledons</taxon>
        <taxon>Gunneridae</taxon>
        <taxon>Pentapetalae</taxon>
        <taxon>rosids</taxon>
        <taxon>fabids</taxon>
        <taxon>Fagales</taxon>
        <taxon>Fagaceae</taxon>
        <taxon>Quercus</taxon>
    </lineage>
</organism>
<keyword evidence="6" id="KW-0175">Coiled coil</keyword>
<comment type="caution">
    <text evidence="11">The sequence shown here is derived from an EMBL/GenBank/DDBJ whole genome shotgun (WGS) entry which is preliminary data.</text>
</comment>
<dbReference type="InterPro" id="IPR027417">
    <property type="entry name" value="P-loop_NTPase"/>
</dbReference>
<dbReference type="Gene3D" id="3.40.50.300">
    <property type="entry name" value="P-loop containing nucleotide triphosphate hydrolases"/>
    <property type="match status" value="1"/>
</dbReference>
<dbReference type="FunFam" id="1.10.10.10:FF:000322">
    <property type="entry name" value="Probable disease resistance protein At1g63360"/>
    <property type="match status" value="1"/>
</dbReference>
<evidence type="ECO:0000256" key="4">
    <source>
        <dbReference type="ARBA" id="ARBA00022821"/>
    </source>
</evidence>
<dbReference type="GO" id="GO:0043531">
    <property type="term" value="F:ADP binding"/>
    <property type="evidence" value="ECO:0007669"/>
    <property type="project" value="InterPro"/>
</dbReference>
<dbReference type="Proteomes" id="UP001324115">
    <property type="component" value="Unassembled WGS sequence"/>
</dbReference>
<evidence type="ECO:0000259" key="9">
    <source>
        <dbReference type="Pfam" id="PF23559"/>
    </source>
</evidence>
<proteinExistence type="predicted"/>
<dbReference type="InterPro" id="IPR041118">
    <property type="entry name" value="Rx_N"/>
</dbReference>
<dbReference type="PRINTS" id="PR00364">
    <property type="entry name" value="DISEASERSIST"/>
</dbReference>
<dbReference type="PROSITE" id="PS51450">
    <property type="entry name" value="LRR"/>
    <property type="match status" value="1"/>
</dbReference>
<evidence type="ECO:0000313" key="12">
    <source>
        <dbReference type="Proteomes" id="UP001324115"/>
    </source>
</evidence>
<dbReference type="Pfam" id="PF13855">
    <property type="entry name" value="LRR_8"/>
    <property type="match status" value="1"/>
</dbReference>
<dbReference type="Gene3D" id="1.10.10.10">
    <property type="entry name" value="Winged helix-like DNA-binding domain superfamily/Winged helix DNA-binding domain"/>
    <property type="match status" value="1"/>
</dbReference>
<dbReference type="InterPro" id="IPR032675">
    <property type="entry name" value="LRR_dom_sf"/>
</dbReference>
<dbReference type="SUPFAM" id="SSF52540">
    <property type="entry name" value="P-loop containing nucleoside triphosphate hydrolases"/>
    <property type="match status" value="1"/>
</dbReference>
<keyword evidence="4" id="KW-0611">Plant defense</keyword>
<keyword evidence="2" id="KW-0677">Repeat</keyword>
<evidence type="ECO:0000259" key="7">
    <source>
        <dbReference type="Pfam" id="PF00931"/>
    </source>
</evidence>
<evidence type="ECO:0000256" key="1">
    <source>
        <dbReference type="ARBA" id="ARBA00022614"/>
    </source>
</evidence>
<evidence type="ECO:0008006" key="13">
    <source>
        <dbReference type="Google" id="ProtNLM"/>
    </source>
</evidence>
<dbReference type="InterPro" id="IPR058922">
    <property type="entry name" value="WHD_DRP"/>
</dbReference>
<evidence type="ECO:0000259" key="10">
    <source>
        <dbReference type="Pfam" id="PF25019"/>
    </source>
</evidence>
<dbReference type="Pfam" id="PF25019">
    <property type="entry name" value="LRR_R13L1-DRL21"/>
    <property type="match status" value="1"/>
</dbReference>
<feature type="domain" description="Disease resistance protein winged helix" evidence="9">
    <location>
        <begin position="427"/>
        <end position="496"/>
    </location>
</feature>
<dbReference type="FunFam" id="3.40.50.300:FF:001091">
    <property type="entry name" value="Probable disease resistance protein At1g61300"/>
    <property type="match status" value="1"/>
</dbReference>
<dbReference type="InterPro" id="IPR003591">
    <property type="entry name" value="Leu-rich_rpt_typical-subtyp"/>
</dbReference>
<keyword evidence="5" id="KW-0067">ATP-binding</keyword>
<name>A0AAN7FNU4_QUERU</name>
<dbReference type="AlphaFoldDB" id="A0AAN7FNU4"/>
<accession>A0AAN7FNU4</accession>
<dbReference type="Gene3D" id="1.10.8.430">
    <property type="entry name" value="Helical domain of apoptotic protease-activating factors"/>
    <property type="match status" value="1"/>
</dbReference>
<dbReference type="InterPro" id="IPR056789">
    <property type="entry name" value="LRR_R13L1-DRL21"/>
</dbReference>
<feature type="domain" description="NB-ARC" evidence="7">
    <location>
        <begin position="170"/>
        <end position="341"/>
    </location>
</feature>
<dbReference type="SMART" id="SM00369">
    <property type="entry name" value="LRR_TYP"/>
    <property type="match status" value="3"/>
</dbReference>
<gene>
    <name evidence="11" type="ORF">RGQ29_015270</name>
</gene>
<sequence length="1064" mass="122814">MAEGVLFDVTKGIIEKAGNLAIQEIGLLRSLKDEIEKLKDTVSTISAVLLDAEEQQQHNNQVKAWLNRLKDAIYDADNLLDDISTEALRREVMTQNKKAKEVRIFFSKSNQLAYGFKMGRKVKAMRDRLDAITKDRGFHLDERHVETQVVGYGMRETYSFVRDEEIIGRDYDKDKIIKILLNSNVEESVLILPIVGLGGLGKTTLAQLIFNDEKIQNHFEQRLWVCVSNDFEVEVIVKKILECTKYKKPENLEINTMINDFEKNIDGKRYLLVLDDVWNEDPQKWQSLKDLLKGGARGSRILVTTHDINILAKITQTVQPYMLKGLDVEESWSLFKWFASAKGQDLENSYIKAIGMEIVAKCKGVPLAIRTLGSVLYFKNPEKEWLSFKENELSKVPQKENDILPTLKLSYDHLPSYLKQCFAYCCLFPKNYKIHKPTLIKMWMAQGFIRSSSKNQCLEDIGHAYFMELLWRSFFQEDERGDILKFKVHDLMHDLAKLVVASDTTTFYSKDEDIHEKTLHVSFDRTFLSLLRIPVSLYKACRIRTLHLPSQLQDPQIGLDKTTYNSIILSFKFIRLLDLHGMGIETIPNSIGKLKHLRYLDLSHNHIRMLPNSITRLHNLQTLRLSRCPIKELPKDINKLVNLRYLEIDGCPLTYMPHGLRQLTKLRTLSQFVIGKNSYLAFNHNSGLKELYGLNELRETLEIRGLRHGKDAASESKGANMKEKQHLQGLKLWWQKEYVDESDVGYDEESLEALHPHGPSSNLQQLHLIRYMGVKFPGGISSLSTLVNFSLSNCDNCQYLPPLDQFHSLKGLSLEFLNDLEYISERDYNRDLSDSLILPYLEKLQIHNCPNLKGWWQQQRDSIEKVNNHSLPSFPRLSNLYISVCLKLTSMPLFPYLEKLKLGICSLKPLEQTMSMEVINMTTSRNLISTFSSSTLATSSFIPLSKLKSLSIEYMNLRIIGYKEFGLTNDEDEMEWHGLQSLRHLMFNHLPNLATLPMGIQHLTSVQTLEIYYCQSLMAIPEWICNLTSLQTLKILSCPILLERCKRRAGEDWSKIAHIPYLYI</sequence>
<dbReference type="InterPro" id="IPR001611">
    <property type="entry name" value="Leu-rich_rpt"/>
</dbReference>
<dbReference type="PANTHER" id="PTHR36766:SF38">
    <property type="entry name" value="DISEASE RESISTANCE PROTEIN RGA3"/>
    <property type="match status" value="1"/>
</dbReference>
<feature type="coiled-coil region" evidence="6">
    <location>
        <begin position="28"/>
        <end position="55"/>
    </location>
</feature>
<dbReference type="InterPro" id="IPR038005">
    <property type="entry name" value="RX-like_CC"/>
</dbReference>
<keyword evidence="1" id="KW-0433">Leucine-rich repeat</keyword>
<feature type="domain" description="Disease resistance N-terminal" evidence="8">
    <location>
        <begin position="13"/>
        <end position="97"/>
    </location>
</feature>
<dbReference type="Gene3D" id="3.80.10.10">
    <property type="entry name" value="Ribonuclease Inhibitor"/>
    <property type="match status" value="3"/>
</dbReference>
<dbReference type="EMBL" id="JAXUIC010000003">
    <property type="protein sequence ID" value="KAK4597682.1"/>
    <property type="molecule type" value="Genomic_DNA"/>
</dbReference>
<feature type="domain" description="R13L1/DRL21-like LRR repeat region" evidence="10">
    <location>
        <begin position="688"/>
        <end position="815"/>
    </location>
</feature>
<dbReference type="Gene3D" id="1.20.5.4130">
    <property type="match status" value="1"/>
</dbReference>
<evidence type="ECO:0000313" key="11">
    <source>
        <dbReference type="EMBL" id="KAK4597682.1"/>
    </source>
</evidence>
<evidence type="ECO:0000259" key="8">
    <source>
        <dbReference type="Pfam" id="PF18052"/>
    </source>
</evidence>
<dbReference type="GO" id="GO:0051707">
    <property type="term" value="P:response to other organism"/>
    <property type="evidence" value="ECO:0007669"/>
    <property type="project" value="UniProtKB-ARBA"/>
</dbReference>
<keyword evidence="12" id="KW-1185">Reference proteome</keyword>
<dbReference type="GO" id="GO:0006952">
    <property type="term" value="P:defense response"/>
    <property type="evidence" value="ECO:0007669"/>
    <property type="project" value="UniProtKB-KW"/>
</dbReference>
<dbReference type="InterPro" id="IPR042197">
    <property type="entry name" value="Apaf_helical"/>
</dbReference>
<evidence type="ECO:0000256" key="2">
    <source>
        <dbReference type="ARBA" id="ARBA00022737"/>
    </source>
</evidence>
<dbReference type="Pfam" id="PF23559">
    <property type="entry name" value="WHD_DRP"/>
    <property type="match status" value="1"/>
</dbReference>
<evidence type="ECO:0000256" key="3">
    <source>
        <dbReference type="ARBA" id="ARBA00022741"/>
    </source>
</evidence>
<dbReference type="InterPro" id="IPR002182">
    <property type="entry name" value="NB-ARC"/>
</dbReference>